<evidence type="ECO:0000313" key="2">
    <source>
        <dbReference type="Proteomes" id="UP000053989"/>
    </source>
</evidence>
<protein>
    <submittedName>
        <fullName evidence="1">Uncharacterized protein</fullName>
    </submittedName>
</protein>
<reference evidence="1 2" key="1">
    <citation type="submission" date="2014-04" db="EMBL/GenBank/DDBJ databases">
        <authorList>
            <consortium name="DOE Joint Genome Institute"/>
            <person name="Kuo A."/>
            <person name="Kohler A."/>
            <person name="Nagy L.G."/>
            <person name="Floudas D."/>
            <person name="Copeland A."/>
            <person name="Barry K.W."/>
            <person name="Cichocki N."/>
            <person name="Veneault-Fourrey C."/>
            <person name="LaButti K."/>
            <person name="Lindquist E.A."/>
            <person name="Lipzen A."/>
            <person name="Lundell T."/>
            <person name="Morin E."/>
            <person name="Murat C."/>
            <person name="Sun H."/>
            <person name="Tunlid A."/>
            <person name="Henrissat B."/>
            <person name="Grigoriev I.V."/>
            <person name="Hibbett D.S."/>
            <person name="Martin F."/>
            <person name="Nordberg H.P."/>
            <person name="Cantor M.N."/>
            <person name="Hua S.X."/>
        </authorList>
    </citation>
    <scope>NUCLEOTIDE SEQUENCE [LARGE SCALE GENOMIC DNA]</scope>
    <source>
        <strain evidence="1 2">Foug A</strain>
    </source>
</reference>
<proteinExistence type="predicted"/>
<dbReference type="InParanoid" id="A0A0C3D5R6"/>
<dbReference type="AlphaFoldDB" id="A0A0C3D5R6"/>
<gene>
    <name evidence="1" type="ORF">SCLCIDRAFT_638287</name>
</gene>
<reference evidence="2" key="2">
    <citation type="submission" date="2015-01" db="EMBL/GenBank/DDBJ databases">
        <title>Evolutionary Origins and Diversification of the Mycorrhizal Mutualists.</title>
        <authorList>
            <consortium name="DOE Joint Genome Institute"/>
            <consortium name="Mycorrhizal Genomics Consortium"/>
            <person name="Kohler A."/>
            <person name="Kuo A."/>
            <person name="Nagy L.G."/>
            <person name="Floudas D."/>
            <person name="Copeland A."/>
            <person name="Barry K.W."/>
            <person name="Cichocki N."/>
            <person name="Veneault-Fourrey C."/>
            <person name="LaButti K."/>
            <person name="Lindquist E.A."/>
            <person name="Lipzen A."/>
            <person name="Lundell T."/>
            <person name="Morin E."/>
            <person name="Murat C."/>
            <person name="Riley R."/>
            <person name="Ohm R."/>
            <person name="Sun H."/>
            <person name="Tunlid A."/>
            <person name="Henrissat B."/>
            <person name="Grigoriev I.V."/>
            <person name="Hibbett D.S."/>
            <person name="Martin F."/>
        </authorList>
    </citation>
    <scope>NUCLEOTIDE SEQUENCE [LARGE SCALE GENOMIC DNA]</scope>
    <source>
        <strain evidence="2">Foug A</strain>
    </source>
</reference>
<evidence type="ECO:0000313" key="1">
    <source>
        <dbReference type="EMBL" id="KIM51451.1"/>
    </source>
</evidence>
<name>A0A0C3D5R6_9AGAM</name>
<dbReference type="HOGENOM" id="CLU_1295080_0_0_1"/>
<organism evidence="1 2">
    <name type="scientific">Scleroderma citrinum Foug A</name>
    <dbReference type="NCBI Taxonomy" id="1036808"/>
    <lineage>
        <taxon>Eukaryota</taxon>
        <taxon>Fungi</taxon>
        <taxon>Dikarya</taxon>
        <taxon>Basidiomycota</taxon>
        <taxon>Agaricomycotina</taxon>
        <taxon>Agaricomycetes</taxon>
        <taxon>Agaricomycetidae</taxon>
        <taxon>Boletales</taxon>
        <taxon>Sclerodermatineae</taxon>
        <taxon>Sclerodermataceae</taxon>
        <taxon>Scleroderma</taxon>
    </lineage>
</organism>
<dbReference type="EMBL" id="KN822257">
    <property type="protein sequence ID" value="KIM51451.1"/>
    <property type="molecule type" value="Genomic_DNA"/>
</dbReference>
<dbReference type="Proteomes" id="UP000053989">
    <property type="component" value="Unassembled WGS sequence"/>
</dbReference>
<keyword evidence="2" id="KW-1185">Reference proteome</keyword>
<accession>A0A0C3D5R6</accession>
<sequence length="213" mass="23499">MRNDKITPCVLLWRTPPRANSSGRRSVLRRTISLYLIGIYCPCVIQQPPTDIYSDNAIFDNKPTLRGVQRWCADKGPGLLEVAAVAKAVSESAACYQLYKSQCIWYALTIFDLIAQEFHGKCSPVDLVGTTESTVRQVMVKNNYIHLSRMFRQNLEANTSHPSTAGAGSCIILPSTEFPARMDLITAVDSAQNWDLASTDLSSKVGATTTTSY</sequence>